<dbReference type="Proteomes" id="UP000244810">
    <property type="component" value="Unassembled WGS sequence"/>
</dbReference>
<evidence type="ECO:0000313" key="4">
    <source>
        <dbReference type="Proteomes" id="UP000244810"/>
    </source>
</evidence>
<sequence length="122" mass="13390">MKYLLLLYGGDLPEPQPGSPEFDRMMQEYDGFNALLERDGIDWSGEALEDTGSATSLRKRGGRVETMDGPFAETKEQLGGFYLIDVPDLETAMRYAAEIPAALYGTVEIRPIMDTAPLLPGG</sequence>
<dbReference type="PANTHER" id="PTHR35174">
    <property type="entry name" value="BLL7171 PROTEIN-RELATED"/>
    <property type="match status" value="1"/>
</dbReference>
<comment type="similarity">
    <text evidence="1">Belongs to the YciI family.</text>
</comment>
<dbReference type="Gene3D" id="3.30.70.1060">
    <property type="entry name" value="Dimeric alpha+beta barrel"/>
    <property type="match status" value="1"/>
</dbReference>
<organism evidence="3 4">
    <name type="scientific">Pararhodobacter aggregans</name>
    <dbReference type="NCBI Taxonomy" id="404875"/>
    <lineage>
        <taxon>Bacteria</taxon>
        <taxon>Pseudomonadati</taxon>
        <taxon>Pseudomonadota</taxon>
        <taxon>Alphaproteobacteria</taxon>
        <taxon>Rhodobacterales</taxon>
        <taxon>Paracoccaceae</taxon>
        <taxon>Pararhodobacter</taxon>
    </lineage>
</organism>
<gene>
    <name evidence="3" type="ORF">DDE23_06455</name>
</gene>
<evidence type="ECO:0000259" key="2">
    <source>
        <dbReference type="Pfam" id="PF03795"/>
    </source>
</evidence>
<dbReference type="InterPro" id="IPR005545">
    <property type="entry name" value="YCII"/>
</dbReference>
<evidence type="ECO:0000313" key="3">
    <source>
        <dbReference type="EMBL" id="PVE48692.1"/>
    </source>
</evidence>
<dbReference type="PANTHER" id="PTHR35174:SF3">
    <property type="entry name" value="BLL7171 PROTEIN"/>
    <property type="match status" value="1"/>
</dbReference>
<evidence type="ECO:0000256" key="1">
    <source>
        <dbReference type="ARBA" id="ARBA00007689"/>
    </source>
</evidence>
<protein>
    <recommendedName>
        <fullName evidence="2">YCII-related domain-containing protein</fullName>
    </recommendedName>
</protein>
<name>A0A2T7UVJ1_9RHOB</name>
<proteinExistence type="inferred from homology"/>
<accession>A0A2T7UVJ1</accession>
<dbReference type="RefSeq" id="WP_107750420.1">
    <property type="nucleotide sequence ID" value="NZ_QBKF01000002.1"/>
</dbReference>
<dbReference type="EMBL" id="QDDR01000002">
    <property type="protein sequence ID" value="PVE48692.1"/>
    <property type="molecule type" value="Genomic_DNA"/>
</dbReference>
<keyword evidence="4" id="KW-1185">Reference proteome</keyword>
<reference evidence="3 4" key="1">
    <citation type="journal article" date="2011" name="Syst. Appl. Microbiol.">
        <title>Defluviimonas denitrificans gen. nov., sp. nov., and Pararhodobacter aggregans gen. nov., sp. nov., non-phototrophic Rhodobacteraceae from the biofilter of a marine aquaculture.</title>
        <authorList>
            <person name="Foesel B.U."/>
            <person name="Drake H.L."/>
            <person name="Schramm A."/>
        </authorList>
    </citation>
    <scope>NUCLEOTIDE SEQUENCE [LARGE SCALE GENOMIC DNA]</scope>
    <source>
        <strain evidence="3 4">D1-19</strain>
    </source>
</reference>
<dbReference type="AlphaFoldDB" id="A0A2T7UVJ1"/>
<comment type="caution">
    <text evidence="3">The sequence shown here is derived from an EMBL/GenBank/DDBJ whole genome shotgun (WGS) entry which is preliminary data.</text>
</comment>
<dbReference type="InterPro" id="IPR011008">
    <property type="entry name" value="Dimeric_a/b-barrel"/>
</dbReference>
<dbReference type="SUPFAM" id="SSF54909">
    <property type="entry name" value="Dimeric alpha+beta barrel"/>
    <property type="match status" value="1"/>
</dbReference>
<dbReference type="OrthoDB" id="9807535at2"/>
<dbReference type="Pfam" id="PF03795">
    <property type="entry name" value="YCII"/>
    <property type="match status" value="1"/>
</dbReference>
<feature type="domain" description="YCII-related" evidence="2">
    <location>
        <begin position="45"/>
        <end position="114"/>
    </location>
</feature>